<evidence type="ECO:0000256" key="3">
    <source>
        <dbReference type="SAM" id="MobiDB-lite"/>
    </source>
</evidence>
<keyword evidence="1 2" id="KW-0175">Coiled coil</keyword>
<dbReference type="Pfam" id="PF07765">
    <property type="entry name" value="KIP1"/>
    <property type="match status" value="1"/>
</dbReference>
<proteinExistence type="predicted"/>
<dbReference type="PROSITE" id="PS51774">
    <property type="entry name" value="NAB"/>
    <property type="match status" value="1"/>
</dbReference>
<dbReference type="PANTHER" id="PTHR31631:SF0">
    <property type="entry name" value="PROTEIN NETWORKED 2D"/>
    <property type="match status" value="1"/>
</dbReference>
<dbReference type="Proteomes" id="UP000325577">
    <property type="component" value="Linkage Group LG1"/>
</dbReference>
<dbReference type="AlphaFoldDB" id="A0A5J5BUA2"/>
<feature type="coiled-coil region" evidence="2">
    <location>
        <begin position="248"/>
        <end position="444"/>
    </location>
</feature>
<dbReference type="InterPro" id="IPR056888">
    <property type="entry name" value="NET2A-D/KIP1-like_dom"/>
</dbReference>
<feature type="compositionally biased region" description="Basic and acidic residues" evidence="3">
    <location>
        <begin position="474"/>
        <end position="485"/>
    </location>
</feature>
<feature type="region of interest" description="Disordered" evidence="3">
    <location>
        <begin position="119"/>
        <end position="175"/>
    </location>
</feature>
<sequence length="956" mass="109332">MLQRAASNAYSWWWASHIRTKQSKWLEQSLQDMEEKVQYMVKLIEEDGDSFAKRAEMYYKKRPELINFVEESYRAYRSLAERYDHISTELQNANNTIASVFPEEVQFAMDDEEEYGCPRIQKDSSQVSRPNVPKVPKVPSRDLKGLITSASKNLKPKKPSKTSNTNNTVAKSGLSKSGALEEIDKVQKEILALQTVREFVTSSYESGLAKCWEIENQITEKQERVFSLQEEFGVGKVIEDDEARTLMVEAALKSCQDTLAQLQEKQERSTKEARAECKRIEDAREKLESLKHKFLPHQEKPLDKEATRKAEEKLASLNQEMGVTRERQELEALREKIKEHFDAGSKASLTVAELAEKIDELVNKVISLETAVSSQTALIDRLRTETNDLQAQIQSLEDDKATVTDGTNNLSSRLWEMETKLHGVQDLNQNVENQNNNLQTHFTEACCSLNHLAEKLRSVKPDEELDILEEEERSLEVKSQEDMPRNGDSYLNPGDLKKVEDKHEHVLSTSVKKQEQDEEEKVSQSPENNNAISENRQDPKSGDKVEKHNLSQTADNLPKAELQEVATEKEVEPSWPQMLLNGLEDKEKVLLTEYTAIQRNYKDVKKQLSEAEKKNQDNLFETTVQIRELRSTIAKRDEVIQSLRQKLNLPQESVDGSKDLKDDQQTHSDLLDDRSAKPEATTEVSTINEIPPTKNDEDDIKLMLVGEPQALSPVEEKLRMNIDAILDENLDFWLRFSTSFHQIQKLKTEVQDLQDEISKLKEKEKTKQEGSTKSDLTKQGGSTKSDFKSDLRPIYKHLREIQTELTVWLEQSALLKDELQRRFSSLCDIQEEITKALKAGVEEEEMKFTSYQAAKFQGEVLNMKQENNKVSDELQAGLDHVTSLQLEIEQTLAKLDEEFGLSGSNNQTQLSHSGSGSRVPLRSFIFGTKAKKQRHSIFSCMNPALHRKYLRAGLPM</sequence>
<protein>
    <recommendedName>
        <fullName evidence="4">NAB domain-containing protein</fullName>
    </recommendedName>
</protein>
<dbReference type="InterPro" id="IPR056889">
    <property type="entry name" value="NET2A-D/KIP1-like_C"/>
</dbReference>
<feature type="compositionally biased region" description="Basic and acidic residues" evidence="3">
    <location>
        <begin position="761"/>
        <end position="776"/>
    </location>
</feature>
<dbReference type="Pfam" id="PF25014">
    <property type="entry name" value="NET2A"/>
    <property type="match status" value="1"/>
</dbReference>
<feature type="compositionally biased region" description="Polar residues" evidence="3">
    <location>
        <begin position="161"/>
        <end position="170"/>
    </location>
</feature>
<keyword evidence="6" id="KW-1185">Reference proteome</keyword>
<feature type="compositionally biased region" description="Basic and acidic residues" evidence="3">
    <location>
        <begin position="535"/>
        <end position="549"/>
    </location>
</feature>
<evidence type="ECO:0000313" key="6">
    <source>
        <dbReference type="Proteomes" id="UP000325577"/>
    </source>
</evidence>
<evidence type="ECO:0000256" key="1">
    <source>
        <dbReference type="ARBA" id="ARBA00023054"/>
    </source>
</evidence>
<dbReference type="PANTHER" id="PTHR31631">
    <property type="entry name" value="PROTEIN NETWORKED 2D"/>
    <property type="match status" value="1"/>
</dbReference>
<evidence type="ECO:0000256" key="2">
    <source>
        <dbReference type="SAM" id="Coils"/>
    </source>
</evidence>
<name>A0A5J5BUA2_9ASTE</name>
<feature type="region of interest" description="Disordered" evidence="3">
    <location>
        <begin position="651"/>
        <end position="684"/>
    </location>
</feature>
<feature type="region of interest" description="Disordered" evidence="3">
    <location>
        <begin position="473"/>
        <end position="560"/>
    </location>
</feature>
<gene>
    <name evidence="5" type="ORF">F0562_003066</name>
</gene>
<feature type="domain" description="NAB" evidence="4">
    <location>
        <begin position="10"/>
        <end position="90"/>
    </location>
</feature>
<dbReference type="Pfam" id="PF24918">
    <property type="entry name" value="NET2A_C"/>
    <property type="match status" value="1"/>
</dbReference>
<dbReference type="OrthoDB" id="616075at2759"/>
<organism evidence="5 6">
    <name type="scientific">Nyssa sinensis</name>
    <dbReference type="NCBI Taxonomy" id="561372"/>
    <lineage>
        <taxon>Eukaryota</taxon>
        <taxon>Viridiplantae</taxon>
        <taxon>Streptophyta</taxon>
        <taxon>Embryophyta</taxon>
        <taxon>Tracheophyta</taxon>
        <taxon>Spermatophyta</taxon>
        <taxon>Magnoliopsida</taxon>
        <taxon>eudicotyledons</taxon>
        <taxon>Gunneridae</taxon>
        <taxon>Pentapetalae</taxon>
        <taxon>asterids</taxon>
        <taxon>Cornales</taxon>
        <taxon>Nyssaceae</taxon>
        <taxon>Nyssa</taxon>
    </lineage>
</organism>
<accession>A0A5J5BUA2</accession>
<feature type="coiled-coil region" evidence="2">
    <location>
        <begin position="594"/>
        <end position="646"/>
    </location>
</feature>
<dbReference type="EMBL" id="CM018032">
    <property type="protein sequence ID" value="KAA8546703.1"/>
    <property type="molecule type" value="Genomic_DNA"/>
</dbReference>
<feature type="compositionally biased region" description="Basic and acidic residues" evidence="3">
    <location>
        <begin position="495"/>
        <end position="506"/>
    </location>
</feature>
<reference evidence="5 6" key="1">
    <citation type="submission" date="2019-09" db="EMBL/GenBank/DDBJ databases">
        <title>A chromosome-level genome assembly of the Chinese tupelo Nyssa sinensis.</title>
        <authorList>
            <person name="Yang X."/>
            <person name="Kang M."/>
            <person name="Yang Y."/>
            <person name="Xiong H."/>
            <person name="Wang M."/>
            <person name="Zhang Z."/>
            <person name="Wang Z."/>
            <person name="Wu H."/>
            <person name="Ma T."/>
            <person name="Liu J."/>
            <person name="Xi Z."/>
        </authorList>
    </citation>
    <scope>NUCLEOTIDE SEQUENCE [LARGE SCALE GENOMIC DNA]</scope>
    <source>
        <strain evidence="5">J267</strain>
        <tissue evidence="5">Leaf</tissue>
    </source>
</reference>
<dbReference type="InterPro" id="IPR011684">
    <property type="entry name" value="NAB"/>
</dbReference>
<dbReference type="GO" id="GO:0003779">
    <property type="term" value="F:actin binding"/>
    <property type="evidence" value="ECO:0007669"/>
    <property type="project" value="InterPro"/>
</dbReference>
<evidence type="ECO:0000313" key="5">
    <source>
        <dbReference type="EMBL" id="KAA8546703.1"/>
    </source>
</evidence>
<feature type="region of interest" description="Disordered" evidence="3">
    <location>
        <begin position="761"/>
        <end position="787"/>
    </location>
</feature>
<evidence type="ECO:0000259" key="4">
    <source>
        <dbReference type="PROSITE" id="PS51774"/>
    </source>
</evidence>
<feature type="compositionally biased region" description="Basic and acidic residues" evidence="3">
    <location>
        <begin position="655"/>
        <end position="677"/>
    </location>
</feature>